<evidence type="ECO:0000256" key="5">
    <source>
        <dbReference type="ARBA" id="ARBA00022448"/>
    </source>
</evidence>
<organism evidence="14 15">
    <name type="scientific">Maledivibacter halophilus</name>
    <dbReference type="NCBI Taxonomy" id="36842"/>
    <lineage>
        <taxon>Bacteria</taxon>
        <taxon>Bacillati</taxon>
        <taxon>Bacillota</taxon>
        <taxon>Clostridia</taxon>
        <taxon>Peptostreptococcales</taxon>
        <taxon>Caminicellaceae</taxon>
        <taxon>Maledivibacter</taxon>
    </lineage>
</organism>
<feature type="transmembrane region" description="Helical" evidence="13">
    <location>
        <begin position="100"/>
        <end position="125"/>
    </location>
</feature>
<comment type="function">
    <text evidence="1">Multidrug efflux pump.</text>
</comment>
<keyword evidence="6" id="KW-0050">Antiport</keyword>
<evidence type="ECO:0000256" key="6">
    <source>
        <dbReference type="ARBA" id="ARBA00022449"/>
    </source>
</evidence>
<feature type="transmembrane region" description="Helical" evidence="13">
    <location>
        <begin position="137"/>
        <end position="157"/>
    </location>
</feature>
<feature type="transmembrane region" description="Helical" evidence="13">
    <location>
        <begin position="320"/>
        <end position="340"/>
    </location>
</feature>
<feature type="transmembrane region" description="Helical" evidence="13">
    <location>
        <begin position="53"/>
        <end position="79"/>
    </location>
</feature>
<accession>A0A1T5JB14</accession>
<evidence type="ECO:0000256" key="13">
    <source>
        <dbReference type="SAM" id="Phobius"/>
    </source>
</evidence>
<evidence type="ECO:0000256" key="9">
    <source>
        <dbReference type="ARBA" id="ARBA00022989"/>
    </source>
</evidence>
<dbReference type="STRING" id="36842.SAMN02194393_01048"/>
<keyword evidence="15" id="KW-1185">Reference proteome</keyword>
<evidence type="ECO:0000256" key="12">
    <source>
        <dbReference type="ARBA" id="ARBA00031636"/>
    </source>
</evidence>
<comment type="similarity">
    <text evidence="3">Belongs to the multi antimicrobial extrusion (MATE) (TC 2.A.66.1) family.</text>
</comment>
<dbReference type="InterPro" id="IPR002528">
    <property type="entry name" value="MATE_fam"/>
</dbReference>
<dbReference type="RefSeq" id="WP_079489888.1">
    <property type="nucleotide sequence ID" value="NZ_FUZT01000002.1"/>
</dbReference>
<dbReference type="Proteomes" id="UP000190285">
    <property type="component" value="Unassembled WGS sequence"/>
</dbReference>
<evidence type="ECO:0000256" key="8">
    <source>
        <dbReference type="ARBA" id="ARBA00022692"/>
    </source>
</evidence>
<feature type="transmembrane region" description="Helical" evidence="13">
    <location>
        <begin position="12"/>
        <end position="33"/>
    </location>
</feature>
<dbReference type="GO" id="GO:0042910">
    <property type="term" value="F:xenobiotic transmembrane transporter activity"/>
    <property type="evidence" value="ECO:0007669"/>
    <property type="project" value="InterPro"/>
</dbReference>
<reference evidence="14 15" key="1">
    <citation type="submission" date="2017-02" db="EMBL/GenBank/DDBJ databases">
        <authorList>
            <person name="Peterson S.W."/>
        </authorList>
    </citation>
    <scope>NUCLEOTIDE SEQUENCE [LARGE SCALE GENOMIC DNA]</scope>
    <source>
        <strain evidence="14 15">M1</strain>
    </source>
</reference>
<evidence type="ECO:0000313" key="15">
    <source>
        <dbReference type="Proteomes" id="UP000190285"/>
    </source>
</evidence>
<dbReference type="GO" id="GO:0005886">
    <property type="term" value="C:plasma membrane"/>
    <property type="evidence" value="ECO:0007669"/>
    <property type="project" value="UniProtKB-SubCell"/>
</dbReference>
<keyword evidence="7" id="KW-1003">Cell membrane</keyword>
<feature type="transmembrane region" description="Helical" evidence="13">
    <location>
        <begin position="200"/>
        <end position="219"/>
    </location>
</feature>
<dbReference type="AlphaFoldDB" id="A0A1T5JB14"/>
<keyword evidence="11 13" id="KW-0472">Membrane</keyword>
<dbReference type="OrthoDB" id="9776324at2"/>
<keyword evidence="9 13" id="KW-1133">Transmembrane helix</keyword>
<evidence type="ECO:0000256" key="10">
    <source>
        <dbReference type="ARBA" id="ARBA00023065"/>
    </source>
</evidence>
<evidence type="ECO:0000256" key="4">
    <source>
        <dbReference type="ARBA" id="ARBA00020268"/>
    </source>
</evidence>
<dbReference type="GO" id="GO:0006811">
    <property type="term" value="P:monoatomic ion transport"/>
    <property type="evidence" value="ECO:0007669"/>
    <property type="project" value="UniProtKB-KW"/>
</dbReference>
<dbReference type="CDD" id="cd13140">
    <property type="entry name" value="MATE_like_1"/>
    <property type="match status" value="1"/>
</dbReference>
<proteinExistence type="inferred from homology"/>
<evidence type="ECO:0000313" key="14">
    <source>
        <dbReference type="EMBL" id="SKC48482.1"/>
    </source>
</evidence>
<name>A0A1T5JB14_9FIRM</name>
<dbReference type="PANTHER" id="PTHR43298:SF2">
    <property type="entry name" value="FMN_FAD EXPORTER YEEO-RELATED"/>
    <property type="match status" value="1"/>
</dbReference>
<evidence type="ECO:0000256" key="1">
    <source>
        <dbReference type="ARBA" id="ARBA00003408"/>
    </source>
</evidence>
<sequence length="466" mass="51023">MSQKRNLTEGNILEKIIKLAIPIMGTAFLQMTYNMTDMLWIGRGVGSSAVAAVGAAGFYIWLAAGIILLSQIGAGVGVAQSIGREDIKTAKSFARNAIQLNFFIALLYGVILILFKNPLIGFFRLGDVNVTNMAKDYLTIIALGTVFSFANPVFTGIFNGGGESKHPFLINAIGLLTNMILDPVLILGIGPFPALGVKGAAIATITAQLIVTIIFILYIKNKSSYFSGFKFYIMPQWNYIKRIVKMGYPVALQNAMFTIFAMIIARIIALWGPVPIAVQKIGSEIESISWMTSNGFATALSAFVGQNYGAGKWKRIYKGYFTSLGIMSGIGILASLILIFCGRPIFTLFFPNEEETIFQGIIYLKILGLSQLFMCIEITTAGAFNGLGKTLPPSLIGIIFTGLRIPAALILSKPEILGLKGVWWSISVSSIFKGIVLLAWFLWLVYRQPEIRERLRSRFIARQTEG</sequence>
<feature type="transmembrane region" description="Helical" evidence="13">
    <location>
        <begin position="288"/>
        <end position="308"/>
    </location>
</feature>
<feature type="transmembrane region" description="Helical" evidence="13">
    <location>
        <begin position="423"/>
        <end position="446"/>
    </location>
</feature>
<evidence type="ECO:0000256" key="3">
    <source>
        <dbReference type="ARBA" id="ARBA00010199"/>
    </source>
</evidence>
<evidence type="ECO:0000256" key="2">
    <source>
        <dbReference type="ARBA" id="ARBA00004651"/>
    </source>
</evidence>
<comment type="subcellular location">
    <subcellularLocation>
        <location evidence="2">Cell membrane</location>
        <topology evidence="2">Multi-pass membrane protein</topology>
    </subcellularLocation>
</comment>
<feature type="transmembrane region" description="Helical" evidence="13">
    <location>
        <begin position="169"/>
        <end position="194"/>
    </location>
</feature>
<evidence type="ECO:0000256" key="11">
    <source>
        <dbReference type="ARBA" id="ARBA00023136"/>
    </source>
</evidence>
<dbReference type="PIRSF" id="PIRSF006603">
    <property type="entry name" value="DinF"/>
    <property type="match status" value="1"/>
</dbReference>
<keyword evidence="5" id="KW-0813">Transport</keyword>
<protein>
    <recommendedName>
        <fullName evidence="4">Probable multidrug resistance protein NorM</fullName>
    </recommendedName>
    <alternativeName>
        <fullName evidence="12">Multidrug-efflux transporter</fullName>
    </alternativeName>
</protein>
<dbReference type="PANTHER" id="PTHR43298">
    <property type="entry name" value="MULTIDRUG RESISTANCE PROTEIN NORM-RELATED"/>
    <property type="match status" value="1"/>
</dbReference>
<dbReference type="NCBIfam" id="TIGR00797">
    <property type="entry name" value="matE"/>
    <property type="match status" value="1"/>
</dbReference>
<feature type="transmembrane region" description="Helical" evidence="13">
    <location>
        <begin position="250"/>
        <end position="268"/>
    </location>
</feature>
<feature type="transmembrane region" description="Helical" evidence="13">
    <location>
        <begin position="360"/>
        <end position="384"/>
    </location>
</feature>
<dbReference type="Pfam" id="PF01554">
    <property type="entry name" value="MatE"/>
    <property type="match status" value="2"/>
</dbReference>
<dbReference type="GO" id="GO:0015297">
    <property type="term" value="F:antiporter activity"/>
    <property type="evidence" value="ECO:0007669"/>
    <property type="project" value="UniProtKB-KW"/>
</dbReference>
<keyword evidence="8 13" id="KW-0812">Transmembrane</keyword>
<feature type="transmembrane region" description="Helical" evidence="13">
    <location>
        <begin position="391"/>
        <end position="411"/>
    </location>
</feature>
<dbReference type="InterPro" id="IPR048279">
    <property type="entry name" value="MdtK-like"/>
</dbReference>
<dbReference type="InterPro" id="IPR050222">
    <property type="entry name" value="MATE_MdtK"/>
</dbReference>
<keyword evidence="10" id="KW-0406">Ion transport</keyword>
<dbReference type="EMBL" id="FUZT01000002">
    <property type="protein sequence ID" value="SKC48482.1"/>
    <property type="molecule type" value="Genomic_DNA"/>
</dbReference>
<gene>
    <name evidence="14" type="ORF">SAMN02194393_01048</name>
</gene>
<evidence type="ECO:0000256" key="7">
    <source>
        <dbReference type="ARBA" id="ARBA00022475"/>
    </source>
</evidence>